<evidence type="ECO:0000313" key="3">
    <source>
        <dbReference type="EMBL" id="KXK09724.1"/>
    </source>
</evidence>
<comment type="caution">
    <text evidence="3">The sequence shown here is derived from an EMBL/GenBank/DDBJ whole genome shotgun (WGS) entry which is preliminary data.</text>
</comment>
<keyword evidence="1" id="KW-0472">Membrane</keyword>
<keyword evidence="2" id="KW-0732">Signal</keyword>
<feature type="transmembrane region" description="Helical" evidence="1">
    <location>
        <begin position="161"/>
        <end position="185"/>
    </location>
</feature>
<feature type="signal peptide" evidence="2">
    <location>
        <begin position="1"/>
        <end position="21"/>
    </location>
</feature>
<evidence type="ECO:0000256" key="1">
    <source>
        <dbReference type="SAM" id="Phobius"/>
    </source>
</evidence>
<evidence type="ECO:0000256" key="2">
    <source>
        <dbReference type="SAM" id="SignalP"/>
    </source>
</evidence>
<organism evidence="3 4">
    <name type="scientific">candidate division WS6 bacterium OLB21</name>
    <dbReference type="NCBI Taxonomy" id="1617427"/>
    <lineage>
        <taxon>Bacteria</taxon>
        <taxon>Candidatus Dojkabacteria</taxon>
    </lineage>
</organism>
<feature type="transmembrane region" description="Helical" evidence="1">
    <location>
        <begin position="117"/>
        <end position="140"/>
    </location>
</feature>
<keyword evidence="1" id="KW-1133">Transmembrane helix</keyword>
<evidence type="ECO:0000313" key="4">
    <source>
        <dbReference type="Proteomes" id="UP000070449"/>
    </source>
</evidence>
<dbReference type="EMBL" id="JYPD01000012">
    <property type="protein sequence ID" value="KXK09724.1"/>
    <property type="molecule type" value="Genomic_DNA"/>
</dbReference>
<protein>
    <submittedName>
        <fullName evidence="3">Uncharacterized protein</fullName>
    </submittedName>
</protein>
<dbReference type="STRING" id="1617427.UZ20_WS6002000292"/>
<keyword evidence="1" id="KW-0812">Transmembrane</keyword>
<gene>
    <name evidence="3" type="ORF">UZ20_WS6002000292</name>
</gene>
<dbReference type="Proteomes" id="UP000070449">
    <property type="component" value="Unassembled WGS sequence"/>
</dbReference>
<reference evidence="3 4" key="1">
    <citation type="submission" date="2015-02" db="EMBL/GenBank/DDBJ databases">
        <title>Improved understanding of the partial-nitritation anammox process through 23 genomes representing the majority of the microbial community.</title>
        <authorList>
            <person name="Speth D.R."/>
            <person name="In T Zandt M."/>
            <person name="Guerrero Cruz S."/>
            <person name="Jetten M.S."/>
            <person name="Dutilh B.E."/>
        </authorList>
    </citation>
    <scope>NUCLEOTIDE SEQUENCE [LARGE SCALE GENOMIC DNA]</scope>
    <source>
        <strain evidence="3">OLB21</strain>
    </source>
</reference>
<accession>A0A136KJZ0</accession>
<sequence>MKKLLNLFIFAVALTVLSGCAIIDQDDPDSGPVSEPNRTDLVVDPACSVLKFTDPAADCNDVCQYWIIAEGRSCKKGDPSEPKEREDQATDEVVNSVNFSGIDFGPPQMAIPRITRLLLSAVMGVIAVVTVLMAVYGMIVRTTAADNADKVELSVKIFKNALIGVVISVFGIIIIQLLAMLLGLAENLFDFDLVPPERLIGTVTNQACSPIGKKAYRALTNGEIENYICNRETPTSISGVWQLIP</sequence>
<dbReference type="AlphaFoldDB" id="A0A136KJZ0"/>
<name>A0A136KJZ0_9BACT</name>
<dbReference type="PROSITE" id="PS51257">
    <property type="entry name" value="PROKAR_LIPOPROTEIN"/>
    <property type="match status" value="1"/>
</dbReference>
<feature type="chain" id="PRO_5007474090" evidence="2">
    <location>
        <begin position="22"/>
        <end position="245"/>
    </location>
</feature>
<proteinExistence type="predicted"/>